<dbReference type="Pfam" id="PF01545">
    <property type="entry name" value="Cation_efflux"/>
    <property type="match status" value="1"/>
</dbReference>
<dbReference type="Pfam" id="PF16916">
    <property type="entry name" value="ZT_dimer"/>
    <property type="match status" value="1"/>
</dbReference>
<comment type="caution">
    <text evidence="12">The sequence shown here is derived from an EMBL/GenBank/DDBJ whole genome shotgun (WGS) entry which is preliminary data.</text>
</comment>
<evidence type="ECO:0000256" key="9">
    <source>
        <dbReference type="SAM" id="Phobius"/>
    </source>
</evidence>
<evidence type="ECO:0000256" key="2">
    <source>
        <dbReference type="ARBA" id="ARBA00008873"/>
    </source>
</evidence>
<gene>
    <name evidence="12" type="ORF">M0G41_10030</name>
</gene>
<keyword evidence="5" id="KW-0862">Zinc</keyword>
<keyword evidence="4 9" id="KW-0812">Transmembrane</keyword>
<dbReference type="PANTHER" id="PTHR11562:SF17">
    <property type="entry name" value="RE54080P-RELATED"/>
    <property type="match status" value="1"/>
</dbReference>
<keyword evidence="5" id="KW-0864">Zinc transport</keyword>
<dbReference type="InterPro" id="IPR027469">
    <property type="entry name" value="Cation_efflux_TMD_sf"/>
</dbReference>
<organism evidence="12 13">
    <name type="scientific">Pseudomarimonas salicorniae</name>
    <dbReference type="NCBI Taxonomy" id="2933270"/>
    <lineage>
        <taxon>Bacteria</taxon>
        <taxon>Pseudomonadati</taxon>
        <taxon>Pseudomonadota</taxon>
        <taxon>Gammaproteobacteria</taxon>
        <taxon>Lysobacterales</taxon>
        <taxon>Lysobacteraceae</taxon>
        <taxon>Pseudomarimonas</taxon>
    </lineage>
</organism>
<feature type="transmembrane region" description="Helical" evidence="9">
    <location>
        <begin position="161"/>
        <end position="184"/>
    </location>
</feature>
<dbReference type="NCBIfam" id="TIGR01297">
    <property type="entry name" value="CDF"/>
    <property type="match status" value="1"/>
</dbReference>
<dbReference type="EMBL" id="JALNMH010000007">
    <property type="protein sequence ID" value="MCK7594010.1"/>
    <property type="molecule type" value="Genomic_DNA"/>
</dbReference>
<evidence type="ECO:0000313" key="13">
    <source>
        <dbReference type="Proteomes" id="UP001431449"/>
    </source>
</evidence>
<evidence type="ECO:0000256" key="7">
    <source>
        <dbReference type="ARBA" id="ARBA00023065"/>
    </source>
</evidence>
<evidence type="ECO:0000259" key="10">
    <source>
        <dbReference type="Pfam" id="PF01545"/>
    </source>
</evidence>
<feature type="domain" description="Cation efflux protein transmembrane" evidence="10">
    <location>
        <begin position="30"/>
        <end position="218"/>
    </location>
</feature>
<dbReference type="RefSeq" id="WP_248208859.1">
    <property type="nucleotide sequence ID" value="NZ_JALNMH010000007.1"/>
</dbReference>
<feature type="transmembrane region" description="Helical" evidence="9">
    <location>
        <begin position="94"/>
        <end position="116"/>
    </location>
</feature>
<feature type="transmembrane region" description="Helical" evidence="9">
    <location>
        <begin position="26"/>
        <end position="47"/>
    </location>
</feature>
<reference evidence="12" key="1">
    <citation type="submission" date="2022-04" db="EMBL/GenBank/DDBJ databases">
        <title>Lysobacter sp. CAU 1642 isolated from sea sand.</title>
        <authorList>
            <person name="Kim W."/>
        </authorList>
    </citation>
    <scope>NUCLEOTIDE SEQUENCE</scope>
    <source>
        <strain evidence="12">CAU 1642</strain>
    </source>
</reference>
<dbReference type="Proteomes" id="UP001431449">
    <property type="component" value="Unassembled WGS sequence"/>
</dbReference>
<dbReference type="Gene3D" id="1.20.1510.10">
    <property type="entry name" value="Cation efflux protein transmembrane domain"/>
    <property type="match status" value="1"/>
</dbReference>
<keyword evidence="8 9" id="KW-0472">Membrane</keyword>
<evidence type="ECO:0000256" key="8">
    <source>
        <dbReference type="ARBA" id="ARBA00023136"/>
    </source>
</evidence>
<keyword evidence="13" id="KW-1185">Reference proteome</keyword>
<feature type="transmembrane region" description="Helical" evidence="9">
    <location>
        <begin position="190"/>
        <end position="210"/>
    </location>
</feature>
<evidence type="ECO:0000256" key="1">
    <source>
        <dbReference type="ARBA" id="ARBA00004141"/>
    </source>
</evidence>
<comment type="similarity">
    <text evidence="2">Belongs to the cation diffusion facilitator (CDF) transporter (TC 2.A.4) family. SLC30A subfamily.</text>
</comment>
<sequence length="315" mass="33469">MSAHGHEHGHHDHSHTSSDAEGRAKALGWAIAITLGFAGVEAVGGWWAGSLALLGDAGHMVTDTVALALSFLAARLAQRPPSPEMSYGWRRAEVLAALLNAVFMLILVVALGLAAIGRLQQPVPVQGGVVMLIAAIGLGVNLLVLWQLHGTHSHALNMRGAVLHVIGDLLGSVAALIAGLVVWLTGWTPIDPLLTLLICGLILVSAGRLLRDVIRVLMEATPPGTDLDAVRRRLGAVEGVVAVHDLHVWTLAGDRLLLSAHLSVDSDQNWPATLMAAQRRLRDEFGIGHATLQPESPQYRQLARAADDVLDDHCH</sequence>
<dbReference type="InterPro" id="IPR002524">
    <property type="entry name" value="Cation_efflux"/>
</dbReference>
<evidence type="ECO:0000256" key="6">
    <source>
        <dbReference type="ARBA" id="ARBA00022989"/>
    </source>
</evidence>
<keyword evidence="7" id="KW-0406">Ion transport</keyword>
<evidence type="ECO:0000313" key="12">
    <source>
        <dbReference type="EMBL" id="MCK7594010.1"/>
    </source>
</evidence>
<dbReference type="InterPro" id="IPR050681">
    <property type="entry name" value="CDF/SLC30A"/>
</dbReference>
<evidence type="ECO:0000256" key="4">
    <source>
        <dbReference type="ARBA" id="ARBA00022692"/>
    </source>
</evidence>
<protein>
    <submittedName>
        <fullName evidence="12">Cation diffusion facilitator family transporter</fullName>
    </submittedName>
</protein>
<dbReference type="SUPFAM" id="SSF160240">
    <property type="entry name" value="Cation efflux protein cytoplasmic domain-like"/>
    <property type="match status" value="1"/>
</dbReference>
<dbReference type="PANTHER" id="PTHR11562">
    <property type="entry name" value="CATION EFFLUX PROTEIN/ ZINC TRANSPORTER"/>
    <property type="match status" value="1"/>
</dbReference>
<evidence type="ECO:0000256" key="3">
    <source>
        <dbReference type="ARBA" id="ARBA00022448"/>
    </source>
</evidence>
<keyword evidence="6 9" id="KW-1133">Transmembrane helix</keyword>
<dbReference type="InterPro" id="IPR027470">
    <property type="entry name" value="Cation_efflux_CTD"/>
</dbReference>
<feature type="transmembrane region" description="Helical" evidence="9">
    <location>
        <begin position="128"/>
        <end position="149"/>
    </location>
</feature>
<dbReference type="InterPro" id="IPR036837">
    <property type="entry name" value="Cation_efflux_CTD_sf"/>
</dbReference>
<feature type="transmembrane region" description="Helical" evidence="9">
    <location>
        <begin position="53"/>
        <end position="74"/>
    </location>
</feature>
<comment type="subcellular location">
    <subcellularLocation>
        <location evidence="1">Membrane</location>
        <topology evidence="1">Multi-pass membrane protein</topology>
    </subcellularLocation>
</comment>
<accession>A0ABT0GHK5</accession>
<evidence type="ECO:0000259" key="11">
    <source>
        <dbReference type="Pfam" id="PF16916"/>
    </source>
</evidence>
<keyword evidence="3" id="KW-0813">Transport</keyword>
<dbReference type="SUPFAM" id="SSF161111">
    <property type="entry name" value="Cation efflux protein transmembrane domain-like"/>
    <property type="match status" value="1"/>
</dbReference>
<dbReference type="InterPro" id="IPR058533">
    <property type="entry name" value="Cation_efflux_TM"/>
</dbReference>
<feature type="domain" description="Cation efflux protein cytoplasmic" evidence="11">
    <location>
        <begin position="222"/>
        <end position="295"/>
    </location>
</feature>
<proteinExistence type="inferred from homology"/>
<name>A0ABT0GHK5_9GAMM</name>
<evidence type="ECO:0000256" key="5">
    <source>
        <dbReference type="ARBA" id="ARBA00022906"/>
    </source>
</evidence>